<evidence type="ECO:0000256" key="1">
    <source>
        <dbReference type="SAM" id="MobiDB-lite"/>
    </source>
</evidence>
<comment type="caution">
    <text evidence="2">The sequence shown here is derived from an EMBL/GenBank/DDBJ whole genome shotgun (WGS) entry which is preliminary data.</text>
</comment>
<dbReference type="Proteomes" id="UP001215598">
    <property type="component" value="Unassembled WGS sequence"/>
</dbReference>
<evidence type="ECO:0000313" key="3">
    <source>
        <dbReference type="Proteomes" id="UP001215598"/>
    </source>
</evidence>
<feature type="region of interest" description="Disordered" evidence="1">
    <location>
        <begin position="142"/>
        <end position="182"/>
    </location>
</feature>
<dbReference type="AlphaFoldDB" id="A0AAD7H9Z7"/>
<protein>
    <submittedName>
        <fullName evidence="2">Uncharacterized protein</fullName>
    </submittedName>
</protein>
<organism evidence="2 3">
    <name type="scientific">Mycena metata</name>
    <dbReference type="NCBI Taxonomy" id="1033252"/>
    <lineage>
        <taxon>Eukaryota</taxon>
        <taxon>Fungi</taxon>
        <taxon>Dikarya</taxon>
        <taxon>Basidiomycota</taxon>
        <taxon>Agaricomycotina</taxon>
        <taxon>Agaricomycetes</taxon>
        <taxon>Agaricomycetidae</taxon>
        <taxon>Agaricales</taxon>
        <taxon>Marasmiineae</taxon>
        <taxon>Mycenaceae</taxon>
        <taxon>Mycena</taxon>
    </lineage>
</organism>
<sequence length="182" mass="19705">MSAIERAGKDMIDLCGKMVKIKSSTRKEKSTSATLVRAELLKFAECERRLKRDSTPPTVRSGRTTVTSAKAVEEICSAKPQTGDTEYRSAQPCACAAISRRHISTSNGSAPPSCTENYPLRHQLAPDIAHPTLCMLAPPSCATSSSPTRRLRQRLAQAPSTNPSAPPSRRRPPTSCVVVEEN</sequence>
<keyword evidence="3" id="KW-1185">Reference proteome</keyword>
<accession>A0AAD7H9Z7</accession>
<proteinExistence type="predicted"/>
<gene>
    <name evidence="2" type="ORF">B0H16DRAFT_1741771</name>
</gene>
<evidence type="ECO:0000313" key="2">
    <source>
        <dbReference type="EMBL" id="KAJ7715614.1"/>
    </source>
</evidence>
<name>A0AAD7H9Z7_9AGAR</name>
<dbReference type="EMBL" id="JARKIB010000304">
    <property type="protein sequence ID" value="KAJ7715614.1"/>
    <property type="molecule type" value="Genomic_DNA"/>
</dbReference>
<reference evidence="2" key="1">
    <citation type="submission" date="2023-03" db="EMBL/GenBank/DDBJ databases">
        <title>Massive genome expansion in bonnet fungi (Mycena s.s.) driven by repeated elements and novel gene families across ecological guilds.</title>
        <authorList>
            <consortium name="Lawrence Berkeley National Laboratory"/>
            <person name="Harder C.B."/>
            <person name="Miyauchi S."/>
            <person name="Viragh M."/>
            <person name="Kuo A."/>
            <person name="Thoen E."/>
            <person name="Andreopoulos B."/>
            <person name="Lu D."/>
            <person name="Skrede I."/>
            <person name="Drula E."/>
            <person name="Henrissat B."/>
            <person name="Morin E."/>
            <person name="Kohler A."/>
            <person name="Barry K."/>
            <person name="LaButti K."/>
            <person name="Morin E."/>
            <person name="Salamov A."/>
            <person name="Lipzen A."/>
            <person name="Mereny Z."/>
            <person name="Hegedus B."/>
            <person name="Baldrian P."/>
            <person name="Stursova M."/>
            <person name="Weitz H."/>
            <person name="Taylor A."/>
            <person name="Grigoriev I.V."/>
            <person name="Nagy L.G."/>
            <person name="Martin F."/>
            <person name="Kauserud H."/>
        </authorList>
    </citation>
    <scope>NUCLEOTIDE SEQUENCE</scope>
    <source>
        <strain evidence="2">CBHHK182m</strain>
    </source>
</reference>